<dbReference type="Gene3D" id="3.40.5.90">
    <property type="entry name" value="CDGSH iron-sulfur domain, mitoNEET-type"/>
    <property type="match status" value="2"/>
</dbReference>
<protein>
    <recommendedName>
        <fullName evidence="6">Iron-binding zinc finger CDGSH type domain-containing protein</fullName>
    </recommendedName>
</protein>
<sequence length="671" mass="71936">MGVAERIVVPDSREQLWALLFEAAEIEHNLMCCYLYAYFSLKASADEGLTADEFTAVQRWRGEILDVAIEEMSHLAMVCNILSGLGAPAHYARMNFPIPPGAHPAGVVVKLAPFNLETLDHFIYLERPDTVEIADGRGFEPTQHYVRPLQADRLMAGTMDYRTVGQLYEAINLGMARLSERLGERQLFIGEVVHQMCPEVVALPHLKVVRCLKTAREAIDAIVRQGEGADAAETRSHYQRFLAVRAELLALREARPDFVPARPAAHNPVMRRPPTPEGKIWVTLEPASSLMDVGNAMYAHSLRCLALVYAGVDRTVQRGLASASVELMRLMTPVAVHLTTLPANPDQPHCTAGLSFATLRSAATLAVGPGTLPVLVERTREIAARALAVAARDPGSAALMQATATGLETLARRLSSLSMAPATIAPAPVAASSPAATAPLPPAAAPRPANGAAPPTPVPQPDGSERIPGGAVDLIYFGKRCIHARHCVLGQPKVFKANVEGPWIDPAATSVEGLLTVAHLCPSGAIGYRRNDGGPEEAAPPINLLQLRENGPLGLRAEMLLDGEPIGMRATLCRCGASKNKPYCDGSHNEIAFQATGEPATRPTEPLLQRGGPLRIEPETNGPLVVSGNLELCCGTGRTFDRLTSVRLCRCGGSATKPYCDGSHRHNGFRS</sequence>
<keyword evidence="3" id="KW-0408">Iron</keyword>
<organism evidence="7 8">
    <name type="scientific">Arenimonas terrae</name>
    <dbReference type="NCBI Taxonomy" id="2546226"/>
    <lineage>
        <taxon>Bacteria</taxon>
        <taxon>Pseudomonadati</taxon>
        <taxon>Pseudomonadota</taxon>
        <taxon>Gammaproteobacteria</taxon>
        <taxon>Lysobacterales</taxon>
        <taxon>Lysobacteraceae</taxon>
        <taxon>Arenimonas</taxon>
    </lineage>
</organism>
<dbReference type="Pfam" id="PF06902">
    <property type="entry name" value="Fer4_19"/>
    <property type="match status" value="1"/>
</dbReference>
<dbReference type="AlphaFoldDB" id="A0A5C4RW15"/>
<gene>
    <name evidence="7" type="ORF">E1B00_06735</name>
</gene>
<dbReference type="PANTHER" id="PTHR46491">
    <property type="entry name" value="CDGSH IRON SULFUR DOMAIN PROTEIN HOMOLOG"/>
    <property type="match status" value="1"/>
</dbReference>
<dbReference type="Pfam" id="PF09360">
    <property type="entry name" value="zf-CDGSH"/>
    <property type="match status" value="2"/>
</dbReference>
<feature type="domain" description="Iron-binding zinc finger CDGSH type" evidence="6">
    <location>
        <begin position="550"/>
        <end position="594"/>
    </location>
</feature>
<reference evidence="7 8" key="1">
    <citation type="submission" date="2019-03" db="EMBL/GenBank/DDBJ databases">
        <title>Arenimonas daejeonensis sp. nov., isolated from compost.</title>
        <authorList>
            <person name="Jeon C.O."/>
        </authorList>
    </citation>
    <scope>NUCLEOTIDE SEQUENCE [LARGE SCALE GENOMIC DNA]</scope>
    <source>
        <strain evidence="7 8">R29</strain>
    </source>
</reference>
<feature type="domain" description="Iron-binding zinc finger CDGSH type" evidence="6">
    <location>
        <begin position="633"/>
        <end position="670"/>
    </location>
</feature>
<evidence type="ECO:0000313" key="7">
    <source>
        <dbReference type="EMBL" id="TNJ35446.1"/>
    </source>
</evidence>
<dbReference type="GO" id="GO:0051537">
    <property type="term" value="F:2 iron, 2 sulfur cluster binding"/>
    <property type="evidence" value="ECO:0007669"/>
    <property type="project" value="UniProtKB-KW"/>
</dbReference>
<evidence type="ECO:0000256" key="2">
    <source>
        <dbReference type="ARBA" id="ARBA00022723"/>
    </source>
</evidence>
<keyword evidence="2" id="KW-0479">Metal-binding</keyword>
<dbReference type="EMBL" id="SMDR01000001">
    <property type="protein sequence ID" value="TNJ35446.1"/>
    <property type="molecule type" value="Genomic_DNA"/>
</dbReference>
<evidence type="ECO:0000256" key="1">
    <source>
        <dbReference type="ARBA" id="ARBA00022714"/>
    </source>
</evidence>
<dbReference type="GO" id="GO:0046872">
    <property type="term" value="F:metal ion binding"/>
    <property type="evidence" value="ECO:0007669"/>
    <property type="project" value="UniProtKB-KW"/>
</dbReference>
<keyword evidence="1" id="KW-0001">2Fe-2S</keyword>
<dbReference type="InterPro" id="IPR042216">
    <property type="entry name" value="MitoNEET_CISD"/>
</dbReference>
<evidence type="ECO:0000259" key="6">
    <source>
        <dbReference type="SMART" id="SM00704"/>
    </source>
</evidence>
<keyword evidence="4" id="KW-0411">Iron-sulfur</keyword>
<dbReference type="Proteomes" id="UP000305760">
    <property type="component" value="Unassembled WGS sequence"/>
</dbReference>
<dbReference type="SMART" id="SM00704">
    <property type="entry name" value="ZnF_CDGSH"/>
    <property type="match status" value="2"/>
</dbReference>
<accession>A0A5C4RW15</accession>
<dbReference type="Gene3D" id="1.20.1260.10">
    <property type="match status" value="1"/>
</dbReference>
<dbReference type="InterPro" id="IPR010693">
    <property type="entry name" value="Divergent_4Fe-4S_mono-cluster"/>
</dbReference>
<proteinExistence type="predicted"/>
<comment type="caution">
    <text evidence="7">The sequence shown here is derived from an EMBL/GenBank/DDBJ whole genome shotgun (WGS) entry which is preliminary data.</text>
</comment>
<dbReference type="GO" id="GO:0005737">
    <property type="term" value="C:cytoplasm"/>
    <property type="evidence" value="ECO:0007669"/>
    <property type="project" value="UniProtKB-ARBA"/>
</dbReference>
<dbReference type="InterPro" id="IPR018967">
    <property type="entry name" value="FeS-contain_CDGSH-typ"/>
</dbReference>
<dbReference type="PANTHER" id="PTHR46491:SF3">
    <property type="entry name" value="CDGSH IRON-SULFUR DOMAIN-CONTAINING PROTEIN 3, MITOCHONDRIAL"/>
    <property type="match status" value="1"/>
</dbReference>
<dbReference type="OrthoDB" id="9795032at2"/>
<name>A0A5C4RW15_9GAMM</name>
<dbReference type="InterPro" id="IPR012347">
    <property type="entry name" value="Ferritin-like"/>
</dbReference>
<feature type="region of interest" description="Disordered" evidence="5">
    <location>
        <begin position="432"/>
        <end position="465"/>
    </location>
</feature>
<evidence type="ECO:0000256" key="5">
    <source>
        <dbReference type="SAM" id="MobiDB-lite"/>
    </source>
</evidence>
<evidence type="ECO:0000256" key="3">
    <source>
        <dbReference type="ARBA" id="ARBA00023004"/>
    </source>
</evidence>
<keyword evidence="8" id="KW-1185">Reference proteome</keyword>
<dbReference type="Pfam" id="PF12902">
    <property type="entry name" value="Ferritin-like"/>
    <property type="match status" value="1"/>
</dbReference>
<evidence type="ECO:0000313" key="8">
    <source>
        <dbReference type="Proteomes" id="UP000305760"/>
    </source>
</evidence>
<evidence type="ECO:0000256" key="4">
    <source>
        <dbReference type="ARBA" id="ARBA00023014"/>
    </source>
</evidence>
<dbReference type="InterPro" id="IPR052950">
    <property type="entry name" value="CISD"/>
</dbReference>
<dbReference type="InterPro" id="IPR026820">
    <property type="entry name" value="VioB/RebD_dom"/>
</dbReference>